<dbReference type="InterPro" id="IPR052169">
    <property type="entry name" value="CW_Biosynth-Accessory"/>
</dbReference>
<evidence type="ECO:0000313" key="5">
    <source>
        <dbReference type="EMBL" id="RZF63876.1"/>
    </source>
</evidence>
<dbReference type="InterPro" id="IPR029052">
    <property type="entry name" value="Metallo-depent_PP-like"/>
</dbReference>
<protein>
    <recommendedName>
        <fullName evidence="4">Capsule synthesis protein CapA domain-containing protein</fullName>
    </recommendedName>
</protein>
<feature type="region of interest" description="Disordered" evidence="2">
    <location>
        <begin position="441"/>
        <end position="466"/>
    </location>
</feature>
<dbReference type="OrthoDB" id="9810718at2"/>
<dbReference type="SUPFAM" id="SSF56300">
    <property type="entry name" value="Metallo-dependent phosphatases"/>
    <property type="match status" value="1"/>
</dbReference>
<evidence type="ECO:0000256" key="3">
    <source>
        <dbReference type="SAM" id="SignalP"/>
    </source>
</evidence>
<sequence length="568" mass="61392">MKTTRYLQSRRCALMLTAAALLGAGNAQAQRVATNVGYGAKVADPGRGVPTHPDQKQELALKIEAPFTVAAVGDLLQFQPFANTADLRTQSLLDVLRKADVAVGDFENEIMDFDNFGHAGGNLATKEVADDWALMGIDMVSRANNKSNRAPGIWENFHQVERVGIIHTGVARSLPEARMARYFATPKGLVGEIGVSADGGLDMCCGGGQIVRVTPAQLTAVRGIRDSILARRNEVDVPARNPPAEPEGSVSVFGVTFRLPGVEGETAPPSAAEAAYREVAPGPQDAYKNSLHLTLFHGVTAAQMAVLRSIAGVVGSGDLEAFGTRFRLMDRPGEHSFDMDPKDLKDILVQVRTAKQASDLLILNAHWHQNRYDFQAYSHDHFPADFEIAFAHDAIDQGVDVFAAQGVHTIKGIEIYKGKPIFYGLSNFIFQSAIMPESKGKLPSVPGVEDRVERRRRGGGLSVGDERGKSAVADENAIVGEHEVQGFWQLKANLEAILAETRFDHGRLVEVRLHPVDLGQTPRPGSQVGIPRIPTPTVAAKILAEIIEYSKPFGTQIVIENGIGVIKL</sequence>
<dbReference type="AlphaFoldDB" id="A0A4Q6Y428"/>
<reference evidence="5 6" key="1">
    <citation type="submission" date="2019-02" db="EMBL/GenBank/DDBJ databases">
        <authorList>
            <person name="Li Y."/>
        </authorList>
    </citation>
    <scope>NUCLEOTIDE SEQUENCE [LARGE SCALE GENOMIC DNA]</scope>
    <source>
        <strain evidence="5 6">3-7</strain>
    </source>
</reference>
<accession>A0A4Q6Y428</accession>
<feature type="domain" description="Capsule synthesis protein CapA" evidence="4">
    <location>
        <begin position="68"/>
        <end position="432"/>
    </location>
</feature>
<name>A0A4Q6Y428_9SPHN</name>
<evidence type="ECO:0000259" key="4">
    <source>
        <dbReference type="SMART" id="SM00854"/>
    </source>
</evidence>
<feature type="chain" id="PRO_5020757696" description="Capsule synthesis protein CapA domain-containing protein" evidence="3">
    <location>
        <begin position="30"/>
        <end position="568"/>
    </location>
</feature>
<comment type="caution">
    <text evidence="5">The sequence shown here is derived from an EMBL/GenBank/DDBJ whole genome shotgun (WGS) entry which is preliminary data.</text>
</comment>
<dbReference type="InterPro" id="IPR019079">
    <property type="entry name" value="Capsule_synth_CapA"/>
</dbReference>
<evidence type="ECO:0000256" key="2">
    <source>
        <dbReference type="SAM" id="MobiDB-lite"/>
    </source>
</evidence>
<dbReference type="Pfam" id="PF09587">
    <property type="entry name" value="PGA_cap"/>
    <property type="match status" value="2"/>
</dbReference>
<evidence type="ECO:0000256" key="1">
    <source>
        <dbReference type="ARBA" id="ARBA00005662"/>
    </source>
</evidence>
<dbReference type="RefSeq" id="WP_130158463.1">
    <property type="nucleotide sequence ID" value="NZ_SGIS01000020.1"/>
</dbReference>
<comment type="similarity">
    <text evidence="1">Belongs to the CapA family.</text>
</comment>
<dbReference type="Proteomes" id="UP000292085">
    <property type="component" value="Unassembled WGS sequence"/>
</dbReference>
<feature type="signal peptide" evidence="3">
    <location>
        <begin position="1"/>
        <end position="29"/>
    </location>
</feature>
<proteinExistence type="inferred from homology"/>
<keyword evidence="3" id="KW-0732">Signal</keyword>
<dbReference type="SMART" id="SM00854">
    <property type="entry name" value="PGA_cap"/>
    <property type="match status" value="1"/>
</dbReference>
<organism evidence="5 6">
    <name type="scientific">Sphingomonas populi</name>
    <dbReference type="NCBI Taxonomy" id="2484750"/>
    <lineage>
        <taxon>Bacteria</taxon>
        <taxon>Pseudomonadati</taxon>
        <taxon>Pseudomonadota</taxon>
        <taxon>Alphaproteobacteria</taxon>
        <taxon>Sphingomonadales</taxon>
        <taxon>Sphingomonadaceae</taxon>
        <taxon>Sphingomonas</taxon>
    </lineage>
</organism>
<dbReference type="PANTHER" id="PTHR33393:SF13">
    <property type="entry name" value="PGA BIOSYNTHESIS PROTEIN CAPA"/>
    <property type="match status" value="1"/>
</dbReference>
<keyword evidence="6" id="KW-1185">Reference proteome</keyword>
<dbReference type="PANTHER" id="PTHR33393">
    <property type="entry name" value="POLYGLUTAMINE SYNTHESIS ACCESSORY PROTEIN RV0574C-RELATED"/>
    <property type="match status" value="1"/>
</dbReference>
<evidence type="ECO:0000313" key="6">
    <source>
        <dbReference type="Proteomes" id="UP000292085"/>
    </source>
</evidence>
<dbReference type="EMBL" id="SGIS01000020">
    <property type="protein sequence ID" value="RZF63876.1"/>
    <property type="molecule type" value="Genomic_DNA"/>
</dbReference>
<gene>
    <name evidence="5" type="ORF">EWE75_13880</name>
</gene>